<accession>W3WLA3</accession>
<dbReference type="InParanoid" id="W3WLA3"/>
<proteinExistence type="predicted"/>
<dbReference type="HOGENOM" id="CLU_1326792_0_0_1"/>
<dbReference type="GeneID" id="19279550"/>
<keyword evidence="2" id="KW-1185">Reference proteome</keyword>
<dbReference type="KEGG" id="pfy:PFICI_14537"/>
<organism evidence="1 2">
    <name type="scientific">Pestalotiopsis fici (strain W106-1 / CGMCC3.15140)</name>
    <dbReference type="NCBI Taxonomy" id="1229662"/>
    <lineage>
        <taxon>Eukaryota</taxon>
        <taxon>Fungi</taxon>
        <taxon>Dikarya</taxon>
        <taxon>Ascomycota</taxon>
        <taxon>Pezizomycotina</taxon>
        <taxon>Sordariomycetes</taxon>
        <taxon>Xylariomycetidae</taxon>
        <taxon>Amphisphaeriales</taxon>
        <taxon>Sporocadaceae</taxon>
        <taxon>Pestalotiopsis</taxon>
    </lineage>
</organism>
<evidence type="ECO:0000313" key="1">
    <source>
        <dbReference type="EMBL" id="ETS73591.1"/>
    </source>
</evidence>
<name>W3WLA3_PESFW</name>
<dbReference type="EMBL" id="KI912121">
    <property type="protein sequence ID" value="ETS73591.1"/>
    <property type="molecule type" value="Genomic_DNA"/>
</dbReference>
<gene>
    <name evidence="1" type="ORF">PFICI_14537</name>
</gene>
<evidence type="ECO:0000313" key="2">
    <source>
        <dbReference type="Proteomes" id="UP000030651"/>
    </source>
</evidence>
<protein>
    <submittedName>
        <fullName evidence="1">Uncharacterized protein</fullName>
    </submittedName>
</protein>
<dbReference type="Proteomes" id="UP000030651">
    <property type="component" value="Unassembled WGS sequence"/>
</dbReference>
<dbReference type="AlphaFoldDB" id="W3WLA3"/>
<reference evidence="2" key="1">
    <citation type="journal article" date="2015" name="BMC Genomics">
        <title>Genomic and transcriptomic analysis of the endophytic fungus Pestalotiopsis fici reveals its lifestyle and high potential for synthesis of natural products.</title>
        <authorList>
            <person name="Wang X."/>
            <person name="Zhang X."/>
            <person name="Liu L."/>
            <person name="Xiang M."/>
            <person name="Wang W."/>
            <person name="Sun X."/>
            <person name="Che Y."/>
            <person name="Guo L."/>
            <person name="Liu G."/>
            <person name="Guo L."/>
            <person name="Wang C."/>
            <person name="Yin W.B."/>
            <person name="Stadler M."/>
            <person name="Zhang X."/>
            <person name="Liu X."/>
        </authorList>
    </citation>
    <scope>NUCLEOTIDE SEQUENCE [LARGE SCALE GENOMIC DNA]</scope>
    <source>
        <strain evidence="2">W106-1 / CGMCC3.15140</strain>
    </source>
</reference>
<dbReference type="RefSeq" id="XP_007841309.1">
    <property type="nucleotide sequence ID" value="XM_007843118.1"/>
</dbReference>
<sequence length="207" mass="23873">MNRSITTPGEAPLLRLSTELYQMIAEYLKDPEDLAALVNCCKTCMLVFGKDFVHIRSAKRWALEQAGIYYPAKSTLQMAAACCFDKDVFMWILDLYIKHYPQCIERDRLWYEHWSPEFVDGLLEIAIRYGNTVAVQAFLDRGMNIPRSADVNEILYEFRFPLSLALWRTENPSYMNIVRSLLDAGHYVTQDPLATANTQDRLADQTS</sequence>